<sequence length="237" mass="27289">MAIIDEIPGIEVTIVVNGQLADEYVDPDPSDQKLQSDPDCPICTRYIEAVEGHPFSTRVTFDRKECKKYVRGGEKHPLNIHTMTSDGASGFQKVLFDETTPEAAEIFGRDQFSWVYTDTEEDEEDEEDEDGPTNHVNEDIKTVQRIGLIEVSITPPHVYGRASGLLEGNGRFAVFRFMYRPKGNDYIFWMERQRTLNCIDYMERRRGTSLAMRDPYKRYPGFIDDDDENDDDYVTCN</sequence>
<dbReference type="Pfam" id="PF25534">
    <property type="entry name" value="DUF7918"/>
    <property type="match status" value="1"/>
</dbReference>
<evidence type="ECO:0000313" key="3">
    <source>
        <dbReference type="Proteomes" id="UP001148614"/>
    </source>
</evidence>
<dbReference type="InterPro" id="IPR057678">
    <property type="entry name" value="DUF7918"/>
</dbReference>
<name>A0A9W8NDI2_9PEZI</name>
<gene>
    <name evidence="2" type="ORF">NPX13_g5946</name>
</gene>
<dbReference type="Proteomes" id="UP001148614">
    <property type="component" value="Unassembled WGS sequence"/>
</dbReference>
<dbReference type="AlphaFoldDB" id="A0A9W8NDI2"/>
<comment type="caution">
    <text evidence="2">The sequence shown here is derived from an EMBL/GenBank/DDBJ whole genome shotgun (WGS) entry which is preliminary data.</text>
</comment>
<proteinExistence type="predicted"/>
<evidence type="ECO:0000313" key="2">
    <source>
        <dbReference type="EMBL" id="KAJ3569843.1"/>
    </source>
</evidence>
<protein>
    <recommendedName>
        <fullName evidence="1">DUF7918 domain-containing protein</fullName>
    </recommendedName>
</protein>
<dbReference type="EMBL" id="JANPWZ010000993">
    <property type="protein sequence ID" value="KAJ3569843.1"/>
    <property type="molecule type" value="Genomic_DNA"/>
</dbReference>
<accession>A0A9W8NDI2</accession>
<organism evidence="2 3">
    <name type="scientific">Xylaria arbuscula</name>
    <dbReference type="NCBI Taxonomy" id="114810"/>
    <lineage>
        <taxon>Eukaryota</taxon>
        <taxon>Fungi</taxon>
        <taxon>Dikarya</taxon>
        <taxon>Ascomycota</taxon>
        <taxon>Pezizomycotina</taxon>
        <taxon>Sordariomycetes</taxon>
        <taxon>Xylariomycetidae</taxon>
        <taxon>Xylariales</taxon>
        <taxon>Xylariaceae</taxon>
        <taxon>Xylaria</taxon>
    </lineage>
</organism>
<evidence type="ECO:0000259" key="1">
    <source>
        <dbReference type="Pfam" id="PF25534"/>
    </source>
</evidence>
<feature type="domain" description="DUF7918" evidence="1">
    <location>
        <begin position="9"/>
        <end position="154"/>
    </location>
</feature>
<keyword evidence="3" id="KW-1185">Reference proteome</keyword>
<reference evidence="2" key="1">
    <citation type="submission" date="2022-07" db="EMBL/GenBank/DDBJ databases">
        <title>Genome Sequence of Xylaria arbuscula.</title>
        <authorList>
            <person name="Buettner E."/>
        </authorList>
    </citation>
    <scope>NUCLEOTIDE SEQUENCE</scope>
    <source>
        <strain evidence="2">VT107</strain>
    </source>
</reference>